<keyword evidence="2" id="KW-0812">Transmembrane</keyword>
<protein>
    <submittedName>
        <fullName evidence="4">Neuferricin</fullName>
    </submittedName>
</protein>
<evidence type="ECO:0000256" key="1">
    <source>
        <dbReference type="ARBA" id="ARBA00038357"/>
    </source>
</evidence>
<gene>
    <name evidence="4" type="primary">CYB5D2</name>
</gene>
<name>T2M955_HYDVU</name>
<dbReference type="SUPFAM" id="SSF55856">
    <property type="entry name" value="Cytochrome b5-like heme/steroid binding domain"/>
    <property type="match status" value="1"/>
</dbReference>
<dbReference type="InterPro" id="IPR050577">
    <property type="entry name" value="MAPR/NEUFC/NENF-like"/>
</dbReference>
<organism evidence="4">
    <name type="scientific">Hydra vulgaris</name>
    <name type="common">Hydra</name>
    <name type="synonym">Hydra attenuata</name>
    <dbReference type="NCBI Taxonomy" id="6087"/>
    <lineage>
        <taxon>Eukaryota</taxon>
        <taxon>Metazoa</taxon>
        <taxon>Cnidaria</taxon>
        <taxon>Hydrozoa</taxon>
        <taxon>Hydroidolina</taxon>
        <taxon>Anthoathecata</taxon>
        <taxon>Aplanulata</taxon>
        <taxon>Hydridae</taxon>
        <taxon>Hydra</taxon>
    </lineage>
</organism>
<comment type="similarity">
    <text evidence="1">Belongs to the cytochrome b5 family. MAPR subfamily.</text>
</comment>
<reference evidence="4" key="1">
    <citation type="journal article" date="2013" name="Genome Biol. Evol.">
        <title>Punctuated emergences of genetic and phenotypic innovations in eumetazoan, bilaterian, euteleostome, and hominidae ancestors.</title>
        <authorList>
            <person name="Wenger Y."/>
            <person name="Galliot B."/>
        </authorList>
    </citation>
    <scope>NUCLEOTIDE SEQUENCE</scope>
    <source>
        <tissue evidence="4">Whole animals</tissue>
    </source>
</reference>
<sequence>MYTTEDGIQRPSVKKTYTCPTLSTFLFYCAIVVVGLAIYLPIDMNYGFLHLIKQFDLSSPKNLSFHTYMLNKLGWVKLDNTKIWSKEELSKFTGDVGEDLYISILGKVFDVSKGYKHYGKDGAYNFFTGKDASRAFVTGDFSDSGLVENIDNLNPDDYLGLLNWLELYEKEYKYVGKLNGYFYDSEGMEKEGLKIFYDGVSKGKKNKLLDEEESKLFPSCNSKWTPETGTNVWCAKISGGISRDWIGFPRQFFKPGQTSYRCACVNEKYLNDPRFKVYTGCDPYATICKISD</sequence>
<dbReference type="PANTHER" id="PTHR10281">
    <property type="entry name" value="MEMBRANE-ASSOCIATED PROGESTERONE RECEPTOR COMPONENT-RELATED"/>
    <property type="match status" value="1"/>
</dbReference>
<keyword evidence="2" id="KW-0472">Membrane</keyword>
<dbReference type="GO" id="GO:0012505">
    <property type="term" value="C:endomembrane system"/>
    <property type="evidence" value="ECO:0007669"/>
    <property type="project" value="TreeGrafter"/>
</dbReference>
<dbReference type="Gene3D" id="3.10.120.10">
    <property type="entry name" value="Cytochrome b5-like heme/steroid binding domain"/>
    <property type="match status" value="1"/>
</dbReference>
<dbReference type="EMBL" id="HAAD01002228">
    <property type="protein sequence ID" value="CDG68460.1"/>
    <property type="molecule type" value="mRNA"/>
</dbReference>
<dbReference type="OMA" id="PPCNIEW"/>
<dbReference type="InterPro" id="IPR036400">
    <property type="entry name" value="Cyt_B5-like_heme/steroid_sf"/>
</dbReference>
<keyword evidence="2" id="KW-1133">Transmembrane helix</keyword>
<evidence type="ECO:0000313" key="4">
    <source>
        <dbReference type="EMBL" id="CDG68460.1"/>
    </source>
</evidence>
<evidence type="ECO:0000256" key="2">
    <source>
        <dbReference type="SAM" id="Phobius"/>
    </source>
</evidence>
<dbReference type="GO" id="GO:0016020">
    <property type="term" value="C:membrane"/>
    <property type="evidence" value="ECO:0007669"/>
    <property type="project" value="TreeGrafter"/>
</dbReference>
<dbReference type="KEGG" id="hmg:100199105"/>
<dbReference type="OrthoDB" id="10257697at2759"/>
<feature type="domain" description="Cytochrome b5 heme-binding" evidence="3">
    <location>
        <begin position="84"/>
        <end position="179"/>
    </location>
</feature>
<evidence type="ECO:0000259" key="3">
    <source>
        <dbReference type="SMART" id="SM01117"/>
    </source>
</evidence>
<dbReference type="AlphaFoldDB" id="T2M955"/>
<dbReference type="InterPro" id="IPR001199">
    <property type="entry name" value="Cyt_B5-like_heme/steroid-bd"/>
</dbReference>
<dbReference type="SMART" id="SM01117">
    <property type="entry name" value="Cyt-b5"/>
    <property type="match status" value="1"/>
</dbReference>
<dbReference type="PANTHER" id="PTHR10281:SF4">
    <property type="entry name" value="NEUFERRICIN"/>
    <property type="match status" value="1"/>
</dbReference>
<proteinExistence type="evidence at transcript level"/>
<feature type="transmembrane region" description="Helical" evidence="2">
    <location>
        <begin position="25"/>
        <end position="42"/>
    </location>
</feature>
<dbReference type="Pfam" id="PF00173">
    <property type="entry name" value="Cyt-b5"/>
    <property type="match status" value="1"/>
</dbReference>
<accession>T2M955</accession>